<dbReference type="Pfam" id="PF09335">
    <property type="entry name" value="VTT_dom"/>
    <property type="match status" value="1"/>
</dbReference>
<comment type="similarity">
    <text evidence="2">Belongs to the DedA family.</text>
</comment>
<organism evidence="9 10">
    <name type="scientific">Natronosporangium hydrolyticum</name>
    <dbReference type="NCBI Taxonomy" id="2811111"/>
    <lineage>
        <taxon>Bacteria</taxon>
        <taxon>Bacillati</taxon>
        <taxon>Actinomycetota</taxon>
        <taxon>Actinomycetes</taxon>
        <taxon>Micromonosporales</taxon>
        <taxon>Micromonosporaceae</taxon>
        <taxon>Natronosporangium</taxon>
    </lineage>
</organism>
<protein>
    <submittedName>
        <fullName evidence="9">DedA family protein</fullName>
    </submittedName>
</protein>
<evidence type="ECO:0000256" key="7">
    <source>
        <dbReference type="SAM" id="Phobius"/>
    </source>
</evidence>
<feature type="transmembrane region" description="Helical" evidence="7">
    <location>
        <begin position="12"/>
        <end position="36"/>
    </location>
</feature>
<feature type="transmembrane region" description="Helical" evidence="7">
    <location>
        <begin position="56"/>
        <end position="75"/>
    </location>
</feature>
<evidence type="ECO:0000313" key="10">
    <source>
        <dbReference type="Proteomes" id="UP000662857"/>
    </source>
</evidence>
<feature type="transmembrane region" description="Helical" evidence="7">
    <location>
        <begin position="327"/>
        <end position="347"/>
    </location>
</feature>
<comment type="subcellular location">
    <subcellularLocation>
        <location evidence="1">Cell membrane</location>
        <topology evidence="1">Multi-pass membrane protein</topology>
    </subcellularLocation>
</comment>
<evidence type="ECO:0000256" key="1">
    <source>
        <dbReference type="ARBA" id="ARBA00004651"/>
    </source>
</evidence>
<sequence length="462" mass="49323">MTSVLNVLEQLPAVVVLTLAVILVLGETGFIFGLLFPVEIPLMFVGFLAYLGEVPLAVAFGLMLGAAMIGDALALRSGRKYGPRVRGSWLGVRVGEHRWQRADRMLHRMGGRSAFVARWVPWVRTLLPRLAGSAGMRYREFVLWNAAGVLTAVGSSVALGYLAGASYQAMAEVFGRATTALLLLLLVIVGIVLAGRWLGRHPDPVRALLSWLDATVVAQYLRRRTGALAARWGAGWALVVNLIVGMGALLGLGLLLSWVVQLTVDHSGLWRADAAVDQWFADRRVAPLVTATELVTTVLRGSVLVLLVAVVAVTLALRRRARLYRDLIGVLGSAGAFLPLVLLALAADLTGGDPPARPVVPGGMFATEVAVSTAAVCTLTWLATRHARWPWAVAGWTAGVIAVVILATARLYPGWHTASETVTAVLLGALWTSVFMIAWATRARVDATPEPASPLSPVAEVR</sequence>
<feature type="transmembrane region" description="Helical" evidence="7">
    <location>
        <begin position="421"/>
        <end position="440"/>
    </location>
</feature>
<evidence type="ECO:0000256" key="3">
    <source>
        <dbReference type="ARBA" id="ARBA00022475"/>
    </source>
</evidence>
<evidence type="ECO:0000256" key="2">
    <source>
        <dbReference type="ARBA" id="ARBA00010792"/>
    </source>
</evidence>
<dbReference type="InterPro" id="IPR032816">
    <property type="entry name" value="VTT_dom"/>
</dbReference>
<evidence type="ECO:0000256" key="6">
    <source>
        <dbReference type="ARBA" id="ARBA00023136"/>
    </source>
</evidence>
<reference evidence="9" key="1">
    <citation type="submission" date="2021-02" db="EMBL/GenBank/DDBJ databases">
        <title>Natrosporangium hydrolyticum gen. nov., sp. nov, a haloalkaliphilic actinobacterium from a soda solonchak soil.</title>
        <authorList>
            <person name="Sorokin D.Y."/>
            <person name="Khijniak T.V."/>
            <person name="Zakharycheva A.P."/>
            <person name="Boueva O.V."/>
            <person name="Ariskina E.V."/>
            <person name="Hahnke R.L."/>
            <person name="Bunk B."/>
            <person name="Sproer C."/>
            <person name="Schumann P."/>
            <person name="Evtushenko L.I."/>
            <person name="Kublanov I.V."/>
        </authorList>
    </citation>
    <scope>NUCLEOTIDE SEQUENCE</scope>
    <source>
        <strain evidence="9">DSM 106523</strain>
    </source>
</reference>
<keyword evidence="3" id="KW-1003">Cell membrane</keyword>
<keyword evidence="4 7" id="KW-0812">Transmembrane</keyword>
<dbReference type="GO" id="GO:0005886">
    <property type="term" value="C:plasma membrane"/>
    <property type="evidence" value="ECO:0007669"/>
    <property type="project" value="UniProtKB-SubCell"/>
</dbReference>
<dbReference type="RefSeq" id="WP_239674997.1">
    <property type="nucleotide sequence ID" value="NZ_CP070499.1"/>
</dbReference>
<feature type="transmembrane region" description="Helical" evidence="7">
    <location>
        <begin position="232"/>
        <end position="260"/>
    </location>
</feature>
<dbReference type="PANTHER" id="PTHR30353">
    <property type="entry name" value="INNER MEMBRANE PROTEIN DEDA-RELATED"/>
    <property type="match status" value="1"/>
</dbReference>
<feature type="transmembrane region" description="Helical" evidence="7">
    <location>
        <begin position="294"/>
        <end position="315"/>
    </location>
</feature>
<dbReference type="KEGG" id="nhy:JQS43_14865"/>
<feature type="transmembrane region" description="Helical" evidence="7">
    <location>
        <begin position="174"/>
        <end position="198"/>
    </location>
</feature>
<evidence type="ECO:0000256" key="5">
    <source>
        <dbReference type="ARBA" id="ARBA00022989"/>
    </source>
</evidence>
<dbReference type="Proteomes" id="UP000662857">
    <property type="component" value="Chromosome"/>
</dbReference>
<feature type="transmembrane region" description="Helical" evidence="7">
    <location>
        <begin position="359"/>
        <end position="382"/>
    </location>
</feature>
<dbReference type="InterPro" id="IPR032818">
    <property type="entry name" value="DedA-like"/>
</dbReference>
<gene>
    <name evidence="9" type="ORF">JQS43_14865</name>
</gene>
<proteinExistence type="inferred from homology"/>
<accession>A0A895Y5H5</accession>
<feature type="transmembrane region" description="Helical" evidence="7">
    <location>
        <begin position="389"/>
        <end position="409"/>
    </location>
</feature>
<dbReference type="PANTHER" id="PTHR30353:SF15">
    <property type="entry name" value="INNER MEMBRANE PROTEIN YABI"/>
    <property type="match status" value="1"/>
</dbReference>
<dbReference type="AlphaFoldDB" id="A0A895Y5H5"/>
<feature type="transmembrane region" description="Helical" evidence="7">
    <location>
        <begin position="141"/>
        <end position="162"/>
    </location>
</feature>
<evidence type="ECO:0000256" key="4">
    <source>
        <dbReference type="ARBA" id="ARBA00022692"/>
    </source>
</evidence>
<dbReference type="EMBL" id="CP070499">
    <property type="protein sequence ID" value="QSB12947.1"/>
    <property type="molecule type" value="Genomic_DNA"/>
</dbReference>
<feature type="domain" description="VTT" evidence="8">
    <location>
        <begin position="36"/>
        <end position="161"/>
    </location>
</feature>
<evidence type="ECO:0000259" key="8">
    <source>
        <dbReference type="Pfam" id="PF09335"/>
    </source>
</evidence>
<evidence type="ECO:0000313" key="9">
    <source>
        <dbReference type="EMBL" id="QSB12947.1"/>
    </source>
</evidence>
<keyword evidence="10" id="KW-1185">Reference proteome</keyword>
<keyword evidence="5 7" id="KW-1133">Transmembrane helix</keyword>
<keyword evidence="6 7" id="KW-0472">Membrane</keyword>
<name>A0A895Y5H5_9ACTN</name>